<keyword evidence="4" id="KW-0949">S-adenosyl-L-methionine</keyword>
<evidence type="ECO:0000256" key="1">
    <source>
        <dbReference type="ARBA" id="ARBA00011975"/>
    </source>
</evidence>
<dbReference type="GO" id="GO:0008168">
    <property type="term" value="F:methyltransferase activity"/>
    <property type="evidence" value="ECO:0007669"/>
    <property type="project" value="UniProtKB-KW"/>
</dbReference>
<evidence type="ECO:0000256" key="2">
    <source>
        <dbReference type="ARBA" id="ARBA00022603"/>
    </source>
</evidence>
<dbReference type="PANTHER" id="PTHR10629">
    <property type="entry name" value="CYTOSINE-SPECIFIC METHYLTRANSFERASE"/>
    <property type="match status" value="1"/>
</dbReference>
<dbReference type="InterPro" id="IPR001525">
    <property type="entry name" value="C5_MeTfrase"/>
</dbReference>
<dbReference type="RefSeq" id="WP_355401067.1">
    <property type="nucleotide sequence ID" value="NZ_JBEXPZ010000045.1"/>
</dbReference>
<dbReference type="SUPFAM" id="SSF53335">
    <property type="entry name" value="S-adenosyl-L-methionine-dependent methyltransferases"/>
    <property type="match status" value="1"/>
</dbReference>
<evidence type="ECO:0000256" key="3">
    <source>
        <dbReference type="ARBA" id="ARBA00022679"/>
    </source>
</evidence>
<keyword evidence="5" id="KW-0680">Restriction system</keyword>
<organism evidence="6 7">
    <name type="scientific">Streptomyces ossamyceticus</name>
    <dbReference type="NCBI Taxonomy" id="249581"/>
    <lineage>
        <taxon>Bacteria</taxon>
        <taxon>Bacillati</taxon>
        <taxon>Actinomycetota</taxon>
        <taxon>Actinomycetes</taxon>
        <taxon>Kitasatosporales</taxon>
        <taxon>Streptomycetaceae</taxon>
        <taxon>Streptomyces</taxon>
    </lineage>
</organism>
<evidence type="ECO:0000313" key="7">
    <source>
        <dbReference type="Proteomes" id="UP001550210"/>
    </source>
</evidence>
<dbReference type="PANTHER" id="PTHR10629:SF52">
    <property type="entry name" value="DNA (CYTOSINE-5)-METHYLTRANSFERASE 1"/>
    <property type="match status" value="1"/>
</dbReference>
<evidence type="ECO:0000313" key="6">
    <source>
        <dbReference type="EMBL" id="MET9848894.1"/>
    </source>
</evidence>
<evidence type="ECO:0000256" key="5">
    <source>
        <dbReference type="ARBA" id="ARBA00022747"/>
    </source>
</evidence>
<dbReference type="Proteomes" id="UP001550210">
    <property type="component" value="Unassembled WGS sequence"/>
</dbReference>
<dbReference type="InterPro" id="IPR050390">
    <property type="entry name" value="C5-Methyltransferase"/>
</dbReference>
<dbReference type="Pfam" id="PF00145">
    <property type="entry name" value="DNA_methylase"/>
    <property type="match status" value="2"/>
</dbReference>
<dbReference type="Gene3D" id="3.40.50.150">
    <property type="entry name" value="Vaccinia Virus protein VP39"/>
    <property type="match status" value="1"/>
</dbReference>
<evidence type="ECO:0000256" key="4">
    <source>
        <dbReference type="ARBA" id="ARBA00022691"/>
    </source>
</evidence>
<dbReference type="EC" id="2.1.1.37" evidence="1"/>
<dbReference type="GO" id="GO:0032259">
    <property type="term" value="P:methylation"/>
    <property type="evidence" value="ECO:0007669"/>
    <property type="project" value="UniProtKB-KW"/>
</dbReference>
<dbReference type="InterPro" id="IPR029063">
    <property type="entry name" value="SAM-dependent_MTases_sf"/>
</dbReference>
<keyword evidence="3" id="KW-0808">Transferase</keyword>
<sequence>MTLTAADFFAGAGGSSSGMSKVPGVDLRLAANHWSLAVQTHQLHFPQAEHRCADLSQADFRQYPRVDLVWGSPECTNHSIAQGRKQAQEDLIPDAEGNTLPTEAGARSRATMWDIPRYLEAMILRGKPVLGGVTENVVDVVRWVLFPAWRKALDALGYDVVPVFMNSAHAHAPKSLWSPQSRDRVYFLYVLKSLRRKINVEKWTRPFANCSEHGTVRARQFFKKRDEEPWGRYRAQYLYLCPEPGCSLVVEPHALPAAIAIDWTDLGKRIGDRSKPLAEKTLKRIEDGLQRYSRPLMVPTEGREGKLAKPLDEPGRTQTTRRESAVLFTPAFVAELRGGNSNHRSLAHPLATVTAGGFHHALVIPYYGTGRAKPVDRPIGTLTTVDRFALLEQQARVEDCTLRMLQVPEIARAMSFDADHKILGNKREGTRLLGNAVTPPAAEVLMSAVVETVTGEDLEPAGAPS</sequence>
<keyword evidence="2 6" id="KW-0489">Methyltransferase</keyword>
<gene>
    <name evidence="6" type="ORF">ABZZ21_31005</name>
</gene>
<protein>
    <recommendedName>
        <fullName evidence="1">DNA (cytosine-5-)-methyltransferase</fullName>
        <ecNumber evidence="1">2.1.1.37</ecNumber>
    </recommendedName>
</protein>
<name>A0ABV2V4Z6_9ACTN</name>
<dbReference type="EMBL" id="JBEXPZ010000045">
    <property type="protein sequence ID" value="MET9848894.1"/>
    <property type="molecule type" value="Genomic_DNA"/>
</dbReference>
<proteinExistence type="predicted"/>
<reference evidence="6 7" key="1">
    <citation type="submission" date="2024-06" db="EMBL/GenBank/DDBJ databases">
        <title>The Natural Products Discovery Center: Release of the First 8490 Sequenced Strains for Exploring Actinobacteria Biosynthetic Diversity.</title>
        <authorList>
            <person name="Kalkreuter E."/>
            <person name="Kautsar S.A."/>
            <person name="Yang D."/>
            <person name="Bader C.D."/>
            <person name="Teijaro C.N."/>
            <person name="Fluegel L."/>
            <person name="Davis C.M."/>
            <person name="Simpson J.R."/>
            <person name="Lauterbach L."/>
            <person name="Steele A.D."/>
            <person name="Gui C."/>
            <person name="Meng S."/>
            <person name="Li G."/>
            <person name="Viehrig K."/>
            <person name="Ye F."/>
            <person name="Su P."/>
            <person name="Kiefer A.F."/>
            <person name="Nichols A."/>
            <person name="Cepeda A.J."/>
            <person name="Yan W."/>
            <person name="Fan B."/>
            <person name="Jiang Y."/>
            <person name="Adhikari A."/>
            <person name="Zheng C.-J."/>
            <person name="Schuster L."/>
            <person name="Cowan T.M."/>
            <person name="Smanski M.J."/>
            <person name="Chevrette M.G."/>
            <person name="De Carvalho L.P.S."/>
            <person name="Shen B."/>
        </authorList>
    </citation>
    <scope>NUCLEOTIDE SEQUENCE [LARGE SCALE GENOMIC DNA]</scope>
    <source>
        <strain evidence="6 7">NPDC006434</strain>
    </source>
</reference>
<accession>A0ABV2V4Z6</accession>
<keyword evidence="7" id="KW-1185">Reference proteome</keyword>
<comment type="caution">
    <text evidence="6">The sequence shown here is derived from an EMBL/GenBank/DDBJ whole genome shotgun (WGS) entry which is preliminary data.</text>
</comment>
<dbReference type="Gene3D" id="3.90.120.10">
    <property type="entry name" value="DNA Methylase, subunit A, domain 2"/>
    <property type="match status" value="1"/>
</dbReference>